<gene>
    <name evidence="1" type="ORF">ACJRO7_018069</name>
</gene>
<evidence type="ECO:0000313" key="1">
    <source>
        <dbReference type="EMBL" id="KAL3742688.1"/>
    </source>
</evidence>
<sequence>MKQRTNVGPGGVDTERWSSVGVELLGGSWASGSQQHSVVLTGKAASKGRRGDAQTGEAEEISCGVFNRGLAGSSIVAGCGRVERRRCGHGSKLTIRRWELARFIAGRWSQLWGKESLWLTK</sequence>
<name>A0ABD3KWP6_EUCGL</name>
<dbReference type="AlphaFoldDB" id="A0ABD3KWP6"/>
<dbReference type="EMBL" id="JBJKBG010000004">
    <property type="protein sequence ID" value="KAL3742688.1"/>
    <property type="molecule type" value="Genomic_DNA"/>
</dbReference>
<proteinExistence type="predicted"/>
<accession>A0ABD3KWP6</accession>
<keyword evidence="2" id="KW-1185">Reference proteome</keyword>
<evidence type="ECO:0000313" key="2">
    <source>
        <dbReference type="Proteomes" id="UP001634007"/>
    </source>
</evidence>
<dbReference type="Proteomes" id="UP001634007">
    <property type="component" value="Unassembled WGS sequence"/>
</dbReference>
<protein>
    <submittedName>
        <fullName evidence="1">Uncharacterized protein</fullName>
    </submittedName>
</protein>
<organism evidence="1 2">
    <name type="scientific">Eucalyptus globulus</name>
    <name type="common">Tasmanian blue gum</name>
    <dbReference type="NCBI Taxonomy" id="34317"/>
    <lineage>
        <taxon>Eukaryota</taxon>
        <taxon>Viridiplantae</taxon>
        <taxon>Streptophyta</taxon>
        <taxon>Embryophyta</taxon>
        <taxon>Tracheophyta</taxon>
        <taxon>Spermatophyta</taxon>
        <taxon>Magnoliopsida</taxon>
        <taxon>eudicotyledons</taxon>
        <taxon>Gunneridae</taxon>
        <taxon>Pentapetalae</taxon>
        <taxon>rosids</taxon>
        <taxon>malvids</taxon>
        <taxon>Myrtales</taxon>
        <taxon>Myrtaceae</taxon>
        <taxon>Myrtoideae</taxon>
        <taxon>Eucalypteae</taxon>
        <taxon>Eucalyptus</taxon>
    </lineage>
</organism>
<comment type="caution">
    <text evidence="1">The sequence shown here is derived from an EMBL/GenBank/DDBJ whole genome shotgun (WGS) entry which is preliminary data.</text>
</comment>
<reference evidence="1 2" key="1">
    <citation type="submission" date="2024-11" db="EMBL/GenBank/DDBJ databases">
        <title>Chromosome-level genome assembly of Eucalyptus globulus Labill. provides insights into its genome evolution.</title>
        <authorList>
            <person name="Li X."/>
        </authorList>
    </citation>
    <scope>NUCLEOTIDE SEQUENCE [LARGE SCALE GENOMIC DNA]</scope>
    <source>
        <strain evidence="1">CL2024</strain>
        <tissue evidence="1">Fresh tender leaves</tissue>
    </source>
</reference>